<comment type="caution">
    <text evidence="2">The sequence shown here is derived from an EMBL/GenBank/DDBJ whole genome shotgun (WGS) entry which is preliminary data.</text>
</comment>
<evidence type="ECO:0000313" key="3">
    <source>
        <dbReference type="Proteomes" id="UP000014113"/>
    </source>
</evidence>
<proteinExistence type="predicted"/>
<evidence type="ECO:0000256" key="1">
    <source>
        <dbReference type="SAM" id="SignalP"/>
    </source>
</evidence>
<name>S1NGQ6_9ENTE</name>
<dbReference type="EMBL" id="ASWJ01000011">
    <property type="protein sequence ID" value="EOW79994.1"/>
    <property type="molecule type" value="Genomic_DNA"/>
</dbReference>
<organism evidence="2 3">
    <name type="scientific">Enterococcus columbae DSM 7374 = ATCC 51263</name>
    <dbReference type="NCBI Taxonomy" id="1121865"/>
    <lineage>
        <taxon>Bacteria</taxon>
        <taxon>Bacillati</taxon>
        <taxon>Bacillota</taxon>
        <taxon>Bacilli</taxon>
        <taxon>Lactobacillales</taxon>
        <taxon>Enterococcaceae</taxon>
        <taxon>Enterococcus</taxon>
    </lineage>
</organism>
<keyword evidence="3" id="KW-1185">Reference proteome</keyword>
<evidence type="ECO:0000313" key="2">
    <source>
        <dbReference type="EMBL" id="EOW79994.1"/>
    </source>
</evidence>
<dbReference type="STRING" id="1121865.OMW_01950"/>
<dbReference type="AlphaFoldDB" id="S1NGQ6"/>
<dbReference type="eggNOG" id="ENOG5032Q3R">
    <property type="taxonomic scope" value="Bacteria"/>
</dbReference>
<protein>
    <submittedName>
        <fullName evidence="2">Uncharacterized protein</fullName>
    </submittedName>
</protein>
<accession>S1NGQ6</accession>
<dbReference type="RefSeq" id="WP_016184056.1">
    <property type="nucleotide sequence ID" value="NZ_JXKI01000012.1"/>
</dbReference>
<reference evidence="2 3" key="1">
    <citation type="submission" date="2013-03" db="EMBL/GenBank/DDBJ databases">
        <title>The Genome Sequence of Enterococcus columbae ATCC_51263 (PacBio/Illumina hybrid assembly).</title>
        <authorList>
            <consortium name="The Broad Institute Genomics Platform"/>
            <consortium name="The Broad Institute Genome Sequencing Center for Infectious Disease"/>
            <person name="Earl A."/>
            <person name="Russ C."/>
            <person name="Gilmore M."/>
            <person name="Surin D."/>
            <person name="Walker B."/>
            <person name="Young S."/>
            <person name="Zeng Q."/>
            <person name="Gargeya S."/>
            <person name="Fitzgerald M."/>
            <person name="Haas B."/>
            <person name="Abouelleil A."/>
            <person name="Allen A.W."/>
            <person name="Alvarado L."/>
            <person name="Arachchi H.M."/>
            <person name="Berlin A.M."/>
            <person name="Chapman S.B."/>
            <person name="Gainer-Dewar J."/>
            <person name="Goldberg J."/>
            <person name="Griggs A."/>
            <person name="Gujja S."/>
            <person name="Hansen M."/>
            <person name="Howarth C."/>
            <person name="Imamovic A."/>
            <person name="Ireland A."/>
            <person name="Larimer J."/>
            <person name="McCowan C."/>
            <person name="Murphy C."/>
            <person name="Pearson M."/>
            <person name="Poon T.W."/>
            <person name="Priest M."/>
            <person name="Roberts A."/>
            <person name="Saif S."/>
            <person name="Shea T."/>
            <person name="Sisk P."/>
            <person name="Sykes S."/>
            <person name="Wortman J."/>
            <person name="Nusbaum C."/>
            <person name="Birren B."/>
        </authorList>
    </citation>
    <scope>NUCLEOTIDE SEQUENCE [LARGE SCALE GENOMIC DNA]</scope>
    <source>
        <strain evidence="2 3">ATCC 51263</strain>
    </source>
</reference>
<dbReference type="Proteomes" id="UP000014113">
    <property type="component" value="Unassembled WGS sequence"/>
</dbReference>
<dbReference type="PROSITE" id="PS51257">
    <property type="entry name" value="PROKAR_LIPOPROTEIN"/>
    <property type="match status" value="1"/>
</dbReference>
<sequence>MKKLAIITTLVGGLLFFTACGNKQFLDTTYTFKYAMVQLPDGTVKKGKVASWKDYEGEQLQIKFTDGTTVLVNSNNAVLSVEPIK</sequence>
<gene>
    <name evidence="2" type="ORF">I568_02345</name>
</gene>
<feature type="chain" id="PRO_5039526753" evidence="1">
    <location>
        <begin position="22"/>
        <end position="85"/>
    </location>
</feature>
<dbReference type="PATRIC" id="fig|1121865.3.peg.1895"/>
<feature type="signal peptide" evidence="1">
    <location>
        <begin position="1"/>
        <end position="21"/>
    </location>
</feature>
<dbReference type="OrthoDB" id="14196at2"/>
<keyword evidence="1" id="KW-0732">Signal</keyword>